<dbReference type="Gene3D" id="3.30.40.10">
    <property type="entry name" value="Zinc/RING finger domain, C3HC4 (zinc finger)"/>
    <property type="match status" value="1"/>
</dbReference>
<evidence type="ECO:0000313" key="4">
    <source>
        <dbReference type="EMBL" id="VYS53098.1"/>
    </source>
</evidence>
<dbReference type="ExpressionAtlas" id="A0A654EWJ0">
    <property type="expression patterns" value="baseline and differential"/>
</dbReference>
<dbReference type="OrthoDB" id="1271452at2759"/>
<name>A0A654EWJ0_ARATH</name>
<dbReference type="Pfam" id="PF03107">
    <property type="entry name" value="C1_2"/>
    <property type="match status" value="1"/>
</dbReference>
<gene>
    <name evidence="4" type="ORF">AN1_LOCUS8559</name>
    <name evidence="3" type="ORF">C24_LOCUS8409</name>
</gene>
<protein>
    <recommendedName>
        <fullName evidence="2">DC1 domain-containing protein</fullName>
    </recommendedName>
</protein>
<evidence type="ECO:0000313" key="6">
    <source>
        <dbReference type="Proteomes" id="UP000434276"/>
    </source>
</evidence>
<dbReference type="EMBL" id="CACSHJ010000088">
    <property type="protein sequence ID" value="CAA0368869.1"/>
    <property type="molecule type" value="Genomic_DNA"/>
</dbReference>
<dbReference type="InterPro" id="IPR004146">
    <property type="entry name" value="DC1"/>
</dbReference>
<organism evidence="4 5">
    <name type="scientific">Arabidopsis thaliana</name>
    <name type="common">Mouse-ear cress</name>
    <dbReference type="NCBI Taxonomy" id="3702"/>
    <lineage>
        <taxon>Eukaryota</taxon>
        <taxon>Viridiplantae</taxon>
        <taxon>Streptophyta</taxon>
        <taxon>Embryophyta</taxon>
        <taxon>Tracheophyta</taxon>
        <taxon>Spermatophyta</taxon>
        <taxon>Magnoliopsida</taxon>
        <taxon>eudicotyledons</taxon>
        <taxon>Gunneridae</taxon>
        <taxon>Pentapetalae</taxon>
        <taxon>rosids</taxon>
        <taxon>malvids</taxon>
        <taxon>Brassicales</taxon>
        <taxon>Brassicaceae</taxon>
        <taxon>Camelineae</taxon>
        <taxon>Arabidopsis</taxon>
    </lineage>
</organism>
<dbReference type="InterPro" id="IPR013083">
    <property type="entry name" value="Znf_RING/FYVE/PHD"/>
</dbReference>
<feature type="domain" description="DC1" evidence="2">
    <location>
        <begin position="54"/>
        <end position="100"/>
    </location>
</feature>
<dbReference type="InterPro" id="IPR046349">
    <property type="entry name" value="C1-like_sf"/>
</dbReference>
<dbReference type="Proteomes" id="UP000426265">
    <property type="component" value="Unassembled WGS sequence"/>
</dbReference>
<reference evidence="4 5" key="1">
    <citation type="submission" date="2019-11" db="EMBL/GenBank/DDBJ databases">
        <authorList>
            <person name="Jiao W.-B."/>
            <person name="Schneeberger K."/>
        </authorList>
    </citation>
    <scope>NUCLEOTIDE SEQUENCE [LARGE SCALE GENOMIC DNA]</scope>
    <source>
        <strain evidence="5">cv. An-1</strain>
        <strain evidence="6">cv. C24</strain>
    </source>
</reference>
<evidence type="ECO:0000313" key="5">
    <source>
        <dbReference type="Proteomes" id="UP000426265"/>
    </source>
</evidence>
<evidence type="ECO:0000259" key="2">
    <source>
        <dbReference type="Pfam" id="PF03107"/>
    </source>
</evidence>
<dbReference type="PANTHER" id="PTHR46288:SF27">
    <property type="entry name" value="CYSTEINE_HISTIDINE-RICH C1 DOMAIN FAMILY PROTEIN"/>
    <property type="match status" value="1"/>
</dbReference>
<sequence>MHVMKPVLMSALDKYPYCKICGGNILGNPWKCETCRFETHQYCVELGRPSRHRFHQNHPLTLLTKYPSQEKMKCDICRENIYDFNLFCRICTFVIHINCALKSKHVLEALRQKFTGTWSFCVGKLCHV</sequence>
<evidence type="ECO:0000313" key="3">
    <source>
        <dbReference type="EMBL" id="CAA0368869.1"/>
    </source>
</evidence>
<dbReference type="SUPFAM" id="SSF57889">
    <property type="entry name" value="Cysteine-rich domain"/>
    <property type="match status" value="1"/>
</dbReference>
<proteinExistence type="predicted"/>
<dbReference type="PANTHER" id="PTHR46288">
    <property type="entry name" value="PHORBOL-ESTER/DAG-TYPE DOMAIN-CONTAINING PROTEIN"/>
    <property type="match status" value="1"/>
</dbReference>
<keyword evidence="1" id="KW-0677">Repeat</keyword>
<dbReference type="Gene3D" id="3.30.60.20">
    <property type="match status" value="1"/>
</dbReference>
<dbReference type="EMBL" id="CACRSJ010000105">
    <property type="protein sequence ID" value="VYS53098.1"/>
    <property type="molecule type" value="Genomic_DNA"/>
</dbReference>
<dbReference type="AlphaFoldDB" id="A0A654EWJ0"/>
<dbReference type="Proteomes" id="UP000434276">
    <property type="component" value="Unassembled WGS sequence"/>
</dbReference>
<evidence type="ECO:0000256" key="1">
    <source>
        <dbReference type="ARBA" id="ARBA00022737"/>
    </source>
</evidence>
<accession>A0A654EWJ0</accession>
<accession>A0A5S9X0D7</accession>